<geneLocation type="plasmid" evidence="5 6">
    <name>unnamed1</name>
</geneLocation>
<evidence type="ECO:0000259" key="3">
    <source>
        <dbReference type="PROSITE" id="PS50966"/>
    </source>
</evidence>
<organism evidence="4 7">
    <name type="scientific">Halococcus dombrowskii</name>
    <dbReference type="NCBI Taxonomy" id="179637"/>
    <lineage>
        <taxon>Archaea</taxon>
        <taxon>Methanobacteriati</taxon>
        <taxon>Methanobacteriota</taxon>
        <taxon>Stenosarchaea group</taxon>
        <taxon>Halobacteria</taxon>
        <taxon>Halobacteriales</taxon>
        <taxon>Halococcaceae</taxon>
        <taxon>Halococcus</taxon>
    </lineage>
</organism>
<sequence length="299" mass="33596">MSSQQIQPTDESLPSLDLPSGALPVSHPNYVHDVETDPPEIEPVEHRLRVDFIDGGPLTPHPLHGSHQPRPRRYADRTLTEICQAEQHYYPSLPDGEEFADAPAFLHDELAPYFAELREIQQRRFEWYTEHIPRNLDQILDTVESLYPYDAGGTFRDVNTWIGLVVVADETSTGAYASEHGLDEEYVVHEGDLDDYASPTEYGILLPAPLLAGEYNSGSQYSLIPWSDGLVCACPYKQKRPSRVMCKHELAATIRLANDDQYILPVDTGVDVPQRARRFVSPTIAAQHTPKLPRDSQNG</sequence>
<dbReference type="Proteomes" id="UP001500962">
    <property type="component" value="Unassembled WGS sequence"/>
</dbReference>
<keyword evidence="1" id="KW-0479">Metal-binding</keyword>
<reference evidence="5" key="2">
    <citation type="submission" date="2022-04" db="EMBL/GenBank/DDBJ databases">
        <title>Sequencing and genomic assembly of Halococcus dombrowskii.</title>
        <authorList>
            <person name="Lim S.W."/>
            <person name="MacLea K.S."/>
        </authorList>
    </citation>
    <scope>NUCLEOTIDE SEQUENCE</scope>
    <source>
        <strain evidence="5">H4</strain>
        <plasmid evidence="5">unnamed1</plasmid>
    </source>
</reference>
<dbReference type="RefSeq" id="WP_244705408.1">
    <property type="nucleotide sequence ID" value="NZ_BAAADN010000005.1"/>
</dbReference>
<evidence type="ECO:0000313" key="4">
    <source>
        <dbReference type="EMBL" id="GAA0451857.1"/>
    </source>
</evidence>
<evidence type="ECO:0000313" key="7">
    <source>
        <dbReference type="Proteomes" id="UP001500962"/>
    </source>
</evidence>
<dbReference type="InterPro" id="IPR007527">
    <property type="entry name" value="Znf_SWIM"/>
</dbReference>
<feature type="domain" description="SWIM-type" evidence="3">
    <location>
        <begin position="221"/>
        <end position="257"/>
    </location>
</feature>
<name>A0AAV3SBG4_HALDO</name>
<dbReference type="GO" id="GO:0008270">
    <property type="term" value="F:zinc ion binding"/>
    <property type="evidence" value="ECO:0007669"/>
    <property type="project" value="UniProtKB-KW"/>
</dbReference>
<dbReference type="Proteomes" id="UP000830542">
    <property type="component" value="Plasmid unnamed1"/>
</dbReference>
<accession>A0AAV3SBG4</accession>
<dbReference type="EMBL" id="CP095006">
    <property type="protein sequence ID" value="UOO96568.1"/>
    <property type="molecule type" value="Genomic_DNA"/>
</dbReference>
<dbReference type="GeneID" id="71763249"/>
<dbReference type="KEGG" id="hdo:MUK72_15335"/>
<evidence type="ECO:0000313" key="6">
    <source>
        <dbReference type="Proteomes" id="UP000830542"/>
    </source>
</evidence>
<keyword evidence="1" id="KW-0862">Zinc</keyword>
<dbReference type="PROSITE" id="PS50966">
    <property type="entry name" value="ZF_SWIM"/>
    <property type="match status" value="1"/>
</dbReference>
<gene>
    <name evidence="4" type="ORF">GCM10008985_04430</name>
    <name evidence="5" type="ORF">MUK72_15335</name>
</gene>
<reference evidence="4" key="3">
    <citation type="submission" date="2023-12" db="EMBL/GenBank/DDBJ databases">
        <authorList>
            <person name="Sun Q."/>
            <person name="Inoue M."/>
        </authorList>
    </citation>
    <scope>NUCLEOTIDE SEQUENCE</scope>
    <source>
        <strain evidence="4">JCM 12289</strain>
    </source>
</reference>
<feature type="region of interest" description="Disordered" evidence="2">
    <location>
        <begin position="1"/>
        <end position="24"/>
    </location>
</feature>
<dbReference type="EMBL" id="BAAADN010000005">
    <property type="protein sequence ID" value="GAA0451857.1"/>
    <property type="molecule type" value="Genomic_DNA"/>
</dbReference>
<feature type="compositionally biased region" description="Polar residues" evidence="2">
    <location>
        <begin position="1"/>
        <end position="12"/>
    </location>
</feature>
<keyword evidence="1" id="KW-0863">Zinc-finger</keyword>
<evidence type="ECO:0000313" key="5">
    <source>
        <dbReference type="EMBL" id="UOO96568.1"/>
    </source>
</evidence>
<protein>
    <recommendedName>
        <fullName evidence="3">SWIM-type domain-containing protein</fullName>
    </recommendedName>
</protein>
<evidence type="ECO:0000256" key="1">
    <source>
        <dbReference type="PROSITE-ProRule" id="PRU00325"/>
    </source>
</evidence>
<keyword evidence="5" id="KW-0614">Plasmid</keyword>
<evidence type="ECO:0000256" key="2">
    <source>
        <dbReference type="SAM" id="MobiDB-lite"/>
    </source>
</evidence>
<dbReference type="AlphaFoldDB" id="A0AAV3SBG4"/>
<reference evidence="4" key="1">
    <citation type="journal article" date="2014" name="Int. J. Syst. Evol. Microbiol.">
        <title>Complete genome sequence of Corynebacterium casei LMG S-19264T (=DSM 44701T), isolated from a smear-ripened cheese.</title>
        <authorList>
            <consortium name="US DOE Joint Genome Institute (JGI-PGF)"/>
            <person name="Walter F."/>
            <person name="Albersmeier A."/>
            <person name="Kalinowski J."/>
            <person name="Ruckert C."/>
        </authorList>
    </citation>
    <scope>NUCLEOTIDE SEQUENCE</scope>
    <source>
        <strain evidence="4">JCM 12289</strain>
    </source>
</reference>
<proteinExistence type="predicted"/>
<keyword evidence="6" id="KW-1185">Reference proteome</keyword>